<dbReference type="SUPFAM" id="SSF48452">
    <property type="entry name" value="TPR-like"/>
    <property type="match status" value="1"/>
</dbReference>
<keyword evidence="2" id="KW-0732">Signal</keyword>
<dbReference type="InterPro" id="IPR011990">
    <property type="entry name" value="TPR-like_helical_dom_sf"/>
</dbReference>
<dbReference type="PANTHER" id="PTHR46825">
    <property type="entry name" value="D-ALANYL-D-ALANINE-CARBOXYPEPTIDASE/ENDOPEPTIDASE AMPH"/>
    <property type="match status" value="1"/>
</dbReference>
<name>A0A545UIV7_9GAMM</name>
<keyword evidence="5" id="KW-1185">Reference proteome</keyword>
<dbReference type="SMART" id="SM00028">
    <property type="entry name" value="TPR"/>
    <property type="match status" value="2"/>
</dbReference>
<dbReference type="InterPro" id="IPR012338">
    <property type="entry name" value="Beta-lactam/transpept-like"/>
</dbReference>
<evidence type="ECO:0000256" key="1">
    <source>
        <dbReference type="PROSITE-ProRule" id="PRU00339"/>
    </source>
</evidence>
<feature type="domain" description="Beta-lactamase-related" evidence="3">
    <location>
        <begin position="50"/>
        <end position="353"/>
    </location>
</feature>
<accession>A0A545UIV7</accession>
<keyword evidence="4" id="KW-0378">Hydrolase</keyword>
<gene>
    <name evidence="4" type="ORF">FLL46_00325</name>
</gene>
<evidence type="ECO:0000256" key="2">
    <source>
        <dbReference type="SAM" id="SignalP"/>
    </source>
</evidence>
<protein>
    <submittedName>
        <fullName evidence="4">Serine hydrolase</fullName>
    </submittedName>
</protein>
<dbReference type="InterPro" id="IPR001466">
    <property type="entry name" value="Beta-lactam-related"/>
</dbReference>
<comment type="caution">
    <text evidence="4">The sequence shown here is derived from an EMBL/GenBank/DDBJ whole genome shotgun (WGS) entry which is preliminary data.</text>
</comment>
<keyword evidence="1" id="KW-0802">TPR repeat</keyword>
<dbReference type="InterPro" id="IPR019734">
    <property type="entry name" value="TPR_rpt"/>
</dbReference>
<evidence type="ECO:0000313" key="5">
    <source>
        <dbReference type="Proteomes" id="UP000315439"/>
    </source>
</evidence>
<evidence type="ECO:0000259" key="3">
    <source>
        <dbReference type="Pfam" id="PF00144"/>
    </source>
</evidence>
<dbReference type="PANTHER" id="PTHR46825:SF9">
    <property type="entry name" value="BETA-LACTAMASE-RELATED DOMAIN-CONTAINING PROTEIN"/>
    <property type="match status" value="1"/>
</dbReference>
<dbReference type="Gene3D" id="3.40.710.10">
    <property type="entry name" value="DD-peptidase/beta-lactamase superfamily"/>
    <property type="match status" value="1"/>
</dbReference>
<proteinExistence type="predicted"/>
<reference evidence="4 5" key="1">
    <citation type="submission" date="2019-07" db="EMBL/GenBank/DDBJ databases">
        <title>Draft genome for Aliikangiella sp. M105.</title>
        <authorList>
            <person name="Wang G."/>
        </authorList>
    </citation>
    <scope>NUCLEOTIDE SEQUENCE [LARGE SCALE GENOMIC DNA]</scope>
    <source>
        <strain evidence="4 5">M105</strain>
    </source>
</reference>
<feature type="signal peptide" evidence="2">
    <location>
        <begin position="1"/>
        <end position="27"/>
    </location>
</feature>
<feature type="repeat" description="TPR" evidence="1">
    <location>
        <begin position="443"/>
        <end position="476"/>
    </location>
</feature>
<dbReference type="Gene3D" id="1.25.40.10">
    <property type="entry name" value="Tetratricopeptide repeat domain"/>
    <property type="match status" value="1"/>
</dbReference>
<dbReference type="AlphaFoldDB" id="A0A545UIV7"/>
<dbReference type="RefSeq" id="WP_142891427.1">
    <property type="nucleotide sequence ID" value="NZ_ML660160.1"/>
</dbReference>
<dbReference type="OrthoDB" id="5377431at2"/>
<dbReference type="InterPro" id="IPR050491">
    <property type="entry name" value="AmpC-like"/>
</dbReference>
<feature type="chain" id="PRO_5021823524" evidence="2">
    <location>
        <begin position="28"/>
        <end position="488"/>
    </location>
</feature>
<evidence type="ECO:0000313" key="4">
    <source>
        <dbReference type="EMBL" id="TQV89363.1"/>
    </source>
</evidence>
<sequence>MKQTRSQTKLTYLLAFFLLISSSSSIASSDNKSANSKASDELLIEKTNEIIKQYTDPGWFSGNVVIFKDDKVIYDKSFGFADIEKKIRNTSSTKIRIGSINKHFTAALVMQKVQAGKISLDDKLEKFELGFPKHIAEKITVRHLLKHTSGFGDIFNNEYFQTYRSLKNINDKLPLLLDKPLISEPGTQYNYSNYGYIVLGAILEKLERKSFQSIINENILEVIKADNTDYALTENVKGKAKSYHFTPLGEKIDRTGRLENLTPDGGMYSTPYDIALFYSKLFYSDELLNDKSKAIIGNGYKESTRTWIEILNSDKAHWNSYGGGPGVSAAVEILIKDKLIVIALANTDGLVAEHISQRVVEVYQGKQYKKIRLPIALFTKRLLEEKGDTYFVNNAKRELAQAGYENYGARPLNKMGFALIKSEQISQAISVFKANTKIFPKEPNTFDSLAYAYEKNGDKTQALLNYKKALSLDSGFKSAKEAILRLSQ</sequence>
<dbReference type="Proteomes" id="UP000315439">
    <property type="component" value="Unassembled WGS sequence"/>
</dbReference>
<dbReference type="SUPFAM" id="SSF56601">
    <property type="entry name" value="beta-lactamase/transpeptidase-like"/>
    <property type="match status" value="1"/>
</dbReference>
<dbReference type="EMBL" id="VIKS01000001">
    <property type="protein sequence ID" value="TQV89363.1"/>
    <property type="molecule type" value="Genomic_DNA"/>
</dbReference>
<dbReference type="PROSITE" id="PS50005">
    <property type="entry name" value="TPR"/>
    <property type="match status" value="1"/>
</dbReference>
<dbReference type="GO" id="GO:0016787">
    <property type="term" value="F:hydrolase activity"/>
    <property type="evidence" value="ECO:0007669"/>
    <property type="project" value="UniProtKB-KW"/>
</dbReference>
<organism evidence="4 5">
    <name type="scientific">Aliikangiella coralliicola</name>
    <dbReference type="NCBI Taxonomy" id="2592383"/>
    <lineage>
        <taxon>Bacteria</taxon>
        <taxon>Pseudomonadati</taxon>
        <taxon>Pseudomonadota</taxon>
        <taxon>Gammaproteobacteria</taxon>
        <taxon>Oceanospirillales</taxon>
        <taxon>Pleioneaceae</taxon>
        <taxon>Aliikangiella</taxon>
    </lineage>
</organism>
<dbReference type="Pfam" id="PF00144">
    <property type="entry name" value="Beta-lactamase"/>
    <property type="match status" value="1"/>
</dbReference>